<dbReference type="SUPFAM" id="SSF142921">
    <property type="entry name" value="WGR domain-like"/>
    <property type="match status" value="1"/>
</dbReference>
<feature type="domain" description="WGR" evidence="1">
    <location>
        <begin position="1"/>
        <end position="83"/>
    </location>
</feature>
<gene>
    <name evidence="2" type="ORF">JET14_21115</name>
</gene>
<keyword evidence="2" id="KW-0614">Plasmid</keyword>
<dbReference type="PROSITE" id="PS51977">
    <property type="entry name" value="WGR"/>
    <property type="match status" value="1"/>
</dbReference>
<protein>
    <submittedName>
        <fullName evidence="2">WGR domain-containing protein</fullName>
    </submittedName>
</protein>
<organism evidence="2 3">
    <name type="scientific">Martelella lutilitoris</name>
    <dbReference type="NCBI Taxonomy" id="2583532"/>
    <lineage>
        <taxon>Bacteria</taxon>
        <taxon>Pseudomonadati</taxon>
        <taxon>Pseudomonadota</taxon>
        <taxon>Alphaproteobacteria</taxon>
        <taxon>Hyphomicrobiales</taxon>
        <taxon>Aurantimonadaceae</taxon>
        <taxon>Martelella</taxon>
    </lineage>
</organism>
<dbReference type="Proteomes" id="UP000596083">
    <property type="component" value="Plasmid plas-001"/>
</dbReference>
<reference evidence="2 3" key="1">
    <citation type="submission" date="2020-12" db="EMBL/GenBank/DDBJ databases">
        <authorList>
            <person name="Zheng R.K."/>
            <person name="Sun C.M."/>
        </authorList>
    </citation>
    <scope>NUCLEOTIDE SEQUENCE [LARGE SCALE GENOMIC DNA]</scope>
    <source>
        <strain evidence="2 3">ZRK001</strain>
        <plasmid evidence="2 3">plas-001</plasmid>
    </source>
</reference>
<dbReference type="EMBL" id="CP066787">
    <property type="protein sequence ID" value="QQM32791.1"/>
    <property type="molecule type" value="Genomic_DNA"/>
</dbReference>
<geneLocation type="plasmid" evidence="2 3">
    <name>plas-001</name>
</geneLocation>
<dbReference type="AlphaFoldDB" id="A0A7T7HP96"/>
<dbReference type="CDD" id="cd07996">
    <property type="entry name" value="WGR_MMR_like"/>
    <property type="match status" value="1"/>
</dbReference>
<dbReference type="InterPro" id="IPR036930">
    <property type="entry name" value="WGR_dom_sf"/>
</dbReference>
<dbReference type="InterPro" id="IPR049809">
    <property type="entry name" value="YehF/YfeS-like_WGR"/>
</dbReference>
<dbReference type="SMART" id="SM00773">
    <property type="entry name" value="WGR"/>
    <property type="match status" value="1"/>
</dbReference>
<evidence type="ECO:0000313" key="2">
    <source>
        <dbReference type="EMBL" id="QQM32791.1"/>
    </source>
</evidence>
<sequence>MLGQLDLFPTEVLLRRIEPATNKWRFYHLSIEGGLFGDWCLVRRWGRIGTSGQLKLDWFTSAGQAHDALAILEQSKRKRGYRD</sequence>
<dbReference type="RefSeq" id="WP_200338199.1">
    <property type="nucleotide sequence ID" value="NZ_CP066787.1"/>
</dbReference>
<dbReference type="Pfam" id="PF05406">
    <property type="entry name" value="WGR"/>
    <property type="match status" value="1"/>
</dbReference>
<proteinExistence type="predicted"/>
<dbReference type="InterPro" id="IPR008893">
    <property type="entry name" value="WGR_domain"/>
</dbReference>
<accession>A0A7T7HP96</accession>
<dbReference type="Gene3D" id="2.20.140.10">
    <property type="entry name" value="WGR domain"/>
    <property type="match status" value="1"/>
</dbReference>
<evidence type="ECO:0000259" key="1">
    <source>
        <dbReference type="PROSITE" id="PS51977"/>
    </source>
</evidence>
<evidence type="ECO:0000313" key="3">
    <source>
        <dbReference type="Proteomes" id="UP000596083"/>
    </source>
</evidence>
<dbReference type="KEGG" id="mlut:JET14_21115"/>
<name>A0A7T7HP96_9HYPH</name>